<reference evidence="1" key="1">
    <citation type="journal article" date="2012" name="Nature">
        <title>The oyster genome reveals stress adaptation and complexity of shell formation.</title>
        <authorList>
            <person name="Zhang G."/>
            <person name="Fang X."/>
            <person name="Guo X."/>
            <person name="Li L."/>
            <person name="Luo R."/>
            <person name="Xu F."/>
            <person name="Yang P."/>
            <person name="Zhang L."/>
            <person name="Wang X."/>
            <person name="Qi H."/>
            <person name="Xiong Z."/>
            <person name="Que H."/>
            <person name="Xie Y."/>
            <person name="Holland P.W."/>
            <person name="Paps J."/>
            <person name="Zhu Y."/>
            <person name="Wu F."/>
            <person name="Chen Y."/>
            <person name="Wang J."/>
            <person name="Peng C."/>
            <person name="Meng J."/>
            <person name="Yang L."/>
            <person name="Liu J."/>
            <person name="Wen B."/>
            <person name="Zhang N."/>
            <person name="Huang Z."/>
            <person name="Zhu Q."/>
            <person name="Feng Y."/>
            <person name="Mount A."/>
            <person name="Hedgecock D."/>
            <person name="Xu Z."/>
            <person name="Liu Y."/>
            <person name="Domazet-Loso T."/>
            <person name="Du Y."/>
            <person name="Sun X."/>
            <person name="Zhang S."/>
            <person name="Liu B."/>
            <person name="Cheng P."/>
            <person name="Jiang X."/>
            <person name="Li J."/>
            <person name="Fan D."/>
            <person name="Wang W."/>
            <person name="Fu W."/>
            <person name="Wang T."/>
            <person name="Wang B."/>
            <person name="Zhang J."/>
            <person name="Peng Z."/>
            <person name="Li Y."/>
            <person name="Li N."/>
            <person name="Wang J."/>
            <person name="Chen M."/>
            <person name="He Y."/>
            <person name="Tan F."/>
            <person name="Song X."/>
            <person name="Zheng Q."/>
            <person name="Huang R."/>
            <person name="Yang H."/>
            <person name="Du X."/>
            <person name="Chen L."/>
            <person name="Yang M."/>
            <person name="Gaffney P.M."/>
            <person name="Wang S."/>
            <person name="Luo L."/>
            <person name="She Z."/>
            <person name="Ming Y."/>
            <person name="Huang W."/>
            <person name="Zhang S."/>
            <person name="Huang B."/>
            <person name="Zhang Y."/>
            <person name="Qu T."/>
            <person name="Ni P."/>
            <person name="Miao G."/>
            <person name="Wang J."/>
            <person name="Wang Q."/>
            <person name="Steinberg C.E."/>
            <person name="Wang H."/>
            <person name="Li N."/>
            <person name="Qian L."/>
            <person name="Zhang G."/>
            <person name="Li Y."/>
            <person name="Yang H."/>
            <person name="Liu X."/>
            <person name="Wang J."/>
            <person name="Yin Y."/>
            <person name="Wang J."/>
        </authorList>
    </citation>
    <scope>NUCLEOTIDE SEQUENCE [LARGE SCALE GENOMIC DNA]</scope>
    <source>
        <strain evidence="1">05x7-T-G4-1.051#20</strain>
    </source>
</reference>
<dbReference type="HOGENOM" id="CLU_1273347_0_0_1"/>
<proteinExistence type="predicted"/>
<gene>
    <name evidence="1" type="ORF">CGI_10005971</name>
</gene>
<dbReference type="EMBL" id="JH818506">
    <property type="protein sequence ID" value="EKC20498.1"/>
    <property type="molecule type" value="Genomic_DNA"/>
</dbReference>
<sequence>MDKFRAGKKKKKKKKKKPYKNIILGVQVFGVFGDDHTIATSVCVGLASERTYTAAIPRNCNSRRSCNEICRSVADMDEVNDASKPRPECIDALHIYADRGTKNTANTKWVNTWRYGSKGCRATHCGPNFCCCSHTPVSIYLAFYETFSADTSSYTTARLVLAWAITNLVMFMNNTINFLLYCVGGENFRRECRRLLTRLKGQPGSEATVMQSTLVEN</sequence>
<dbReference type="Gene3D" id="1.20.1070.10">
    <property type="entry name" value="Rhodopsin 7-helix transmembrane proteins"/>
    <property type="match status" value="1"/>
</dbReference>
<dbReference type="InParanoid" id="K1PFZ4"/>
<dbReference type="AlphaFoldDB" id="K1PFZ4"/>
<organism evidence="1">
    <name type="scientific">Magallana gigas</name>
    <name type="common">Pacific oyster</name>
    <name type="synonym">Crassostrea gigas</name>
    <dbReference type="NCBI Taxonomy" id="29159"/>
    <lineage>
        <taxon>Eukaryota</taxon>
        <taxon>Metazoa</taxon>
        <taxon>Spiralia</taxon>
        <taxon>Lophotrochozoa</taxon>
        <taxon>Mollusca</taxon>
        <taxon>Bivalvia</taxon>
        <taxon>Autobranchia</taxon>
        <taxon>Pteriomorphia</taxon>
        <taxon>Ostreida</taxon>
        <taxon>Ostreoidea</taxon>
        <taxon>Ostreidae</taxon>
        <taxon>Magallana</taxon>
    </lineage>
</organism>
<protein>
    <submittedName>
        <fullName evidence="1">Uncharacterized protein</fullName>
    </submittedName>
</protein>
<dbReference type="SUPFAM" id="SSF81321">
    <property type="entry name" value="Family A G protein-coupled receptor-like"/>
    <property type="match status" value="1"/>
</dbReference>
<accession>K1PFZ4</accession>
<name>K1PFZ4_MAGGI</name>
<evidence type="ECO:0000313" key="1">
    <source>
        <dbReference type="EMBL" id="EKC20498.1"/>
    </source>
</evidence>